<evidence type="ECO:0000256" key="1">
    <source>
        <dbReference type="SAM" id="Phobius"/>
    </source>
</evidence>
<dbReference type="RefSeq" id="WP_344225891.1">
    <property type="nucleotide sequence ID" value="NZ_BAAARI010000001.1"/>
</dbReference>
<keyword evidence="1" id="KW-0472">Membrane</keyword>
<feature type="transmembrane region" description="Helical" evidence="1">
    <location>
        <begin position="236"/>
        <end position="257"/>
    </location>
</feature>
<feature type="transmembrane region" description="Helical" evidence="1">
    <location>
        <begin position="104"/>
        <end position="124"/>
    </location>
</feature>
<dbReference type="Proteomes" id="UP001500274">
    <property type="component" value="Unassembled WGS sequence"/>
</dbReference>
<feature type="domain" description="DUF1206" evidence="2">
    <location>
        <begin position="104"/>
        <end position="169"/>
    </location>
</feature>
<evidence type="ECO:0000313" key="4">
    <source>
        <dbReference type="Proteomes" id="UP001500274"/>
    </source>
</evidence>
<feature type="transmembrane region" description="Helical" evidence="1">
    <location>
        <begin position="144"/>
        <end position="168"/>
    </location>
</feature>
<feature type="transmembrane region" description="Helical" evidence="1">
    <location>
        <begin position="189"/>
        <end position="216"/>
    </location>
</feature>
<reference evidence="4" key="1">
    <citation type="journal article" date="2019" name="Int. J. Syst. Evol. Microbiol.">
        <title>The Global Catalogue of Microorganisms (GCM) 10K type strain sequencing project: providing services to taxonomists for standard genome sequencing and annotation.</title>
        <authorList>
            <consortium name="The Broad Institute Genomics Platform"/>
            <consortium name="The Broad Institute Genome Sequencing Center for Infectious Disease"/>
            <person name="Wu L."/>
            <person name="Ma J."/>
        </authorList>
    </citation>
    <scope>NUCLEOTIDE SEQUENCE [LARGE SCALE GENOMIC DNA]</scope>
    <source>
        <strain evidence="4">JCM 16365</strain>
    </source>
</reference>
<name>A0ABP6BG31_9MICO</name>
<feature type="domain" description="DUF1206" evidence="2">
    <location>
        <begin position="193"/>
        <end position="261"/>
    </location>
</feature>
<keyword evidence="1" id="KW-0812">Transmembrane</keyword>
<accession>A0ABP6BG31</accession>
<proteinExistence type="predicted"/>
<evidence type="ECO:0000313" key="3">
    <source>
        <dbReference type="EMBL" id="GAA2566476.1"/>
    </source>
</evidence>
<feature type="transmembrane region" description="Helical" evidence="1">
    <location>
        <begin position="20"/>
        <end position="46"/>
    </location>
</feature>
<comment type="caution">
    <text evidence="3">The sequence shown here is derived from an EMBL/GenBank/DDBJ whole genome shotgun (WGS) entry which is preliminary data.</text>
</comment>
<feature type="transmembrane region" description="Helical" evidence="1">
    <location>
        <begin position="66"/>
        <end position="92"/>
    </location>
</feature>
<sequence length="264" mass="26261">MSTPKKTARRLESDPRLRTLAKAGYAATGLVHVMLGGIVLAVAFGGDGDADQSGAFRALAASPGGLVALWAVALALLALALWHAVAALAGAGEKGTWTRRLSEAGQAAAFAALGVIAIVVSVGGRSDGDESVKETSSGVLSIPGGPFILGAVGVGVLVAGVAFGVIGVRRGFREKLSVPAGVMRAVVETLGVVGYVAKGVSLATVGVLLGVAAIRVDAQEAGGLDGAVRSLLELPAGPLIAIAVGGGLIAYGLFCLFRARYARL</sequence>
<keyword evidence="1" id="KW-1133">Transmembrane helix</keyword>
<dbReference type="EMBL" id="BAAARI010000001">
    <property type="protein sequence ID" value="GAA2566476.1"/>
    <property type="molecule type" value="Genomic_DNA"/>
</dbReference>
<dbReference type="Pfam" id="PF06724">
    <property type="entry name" value="DUF1206"/>
    <property type="match status" value="3"/>
</dbReference>
<organism evidence="3 4">
    <name type="scientific">Microbacterium binotii</name>
    <dbReference type="NCBI Taxonomy" id="462710"/>
    <lineage>
        <taxon>Bacteria</taxon>
        <taxon>Bacillati</taxon>
        <taxon>Actinomycetota</taxon>
        <taxon>Actinomycetes</taxon>
        <taxon>Micrococcales</taxon>
        <taxon>Microbacteriaceae</taxon>
        <taxon>Microbacterium</taxon>
    </lineage>
</organism>
<dbReference type="InterPro" id="IPR009597">
    <property type="entry name" value="DUF1206"/>
</dbReference>
<protein>
    <submittedName>
        <fullName evidence="3">DUF1206 domain-containing protein</fullName>
    </submittedName>
</protein>
<keyword evidence="4" id="KW-1185">Reference proteome</keyword>
<evidence type="ECO:0000259" key="2">
    <source>
        <dbReference type="Pfam" id="PF06724"/>
    </source>
</evidence>
<feature type="domain" description="DUF1206" evidence="2">
    <location>
        <begin position="23"/>
        <end position="88"/>
    </location>
</feature>
<gene>
    <name evidence="3" type="ORF">GCM10009862_01340</name>
</gene>